<evidence type="ECO:0000313" key="9">
    <source>
        <dbReference type="Proteomes" id="UP000327157"/>
    </source>
</evidence>
<feature type="transmembrane region" description="Helical" evidence="6">
    <location>
        <begin position="292"/>
        <end position="312"/>
    </location>
</feature>
<feature type="transmembrane region" description="Helical" evidence="6">
    <location>
        <begin position="20"/>
        <end position="39"/>
    </location>
</feature>
<reference evidence="9" key="2">
    <citation type="submission" date="2019-10" db="EMBL/GenBank/DDBJ databases">
        <title>A de novo genome assembly of a pear dwarfing rootstock.</title>
        <authorList>
            <person name="Wang F."/>
            <person name="Wang J."/>
            <person name="Li S."/>
            <person name="Zhang Y."/>
            <person name="Fang M."/>
            <person name="Ma L."/>
            <person name="Zhao Y."/>
            <person name="Jiang S."/>
        </authorList>
    </citation>
    <scope>NUCLEOTIDE SEQUENCE [LARGE SCALE GENOMIC DNA]</scope>
</reference>
<dbReference type="InterPro" id="IPR000620">
    <property type="entry name" value="EamA_dom"/>
</dbReference>
<keyword evidence="5 6" id="KW-0472">Membrane</keyword>
<accession>A0A5N5HUA2</accession>
<evidence type="ECO:0000259" key="7">
    <source>
        <dbReference type="Pfam" id="PF00892"/>
    </source>
</evidence>
<feature type="transmembrane region" description="Helical" evidence="6">
    <location>
        <begin position="195"/>
        <end position="215"/>
    </location>
</feature>
<comment type="caution">
    <text evidence="8">The sequence shown here is derived from an EMBL/GenBank/DDBJ whole genome shotgun (WGS) entry which is preliminary data.</text>
</comment>
<reference evidence="8 9" key="3">
    <citation type="submission" date="2019-11" db="EMBL/GenBank/DDBJ databases">
        <title>A de novo genome assembly of a pear dwarfing rootstock.</title>
        <authorList>
            <person name="Wang F."/>
            <person name="Wang J."/>
            <person name="Li S."/>
            <person name="Zhang Y."/>
            <person name="Fang M."/>
            <person name="Ma L."/>
            <person name="Zhao Y."/>
            <person name="Jiang S."/>
        </authorList>
    </citation>
    <scope>NUCLEOTIDE SEQUENCE [LARGE SCALE GENOMIC DNA]</scope>
    <source>
        <strain evidence="8">S2</strain>
        <tissue evidence="8">Leaf</tissue>
    </source>
</reference>
<feature type="transmembrane region" description="Helical" evidence="6">
    <location>
        <begin position="147"/>
        <end position="165"/>
    </location>
</feature>
<feature type="transmembrane region" description="Helical" evidence="6">
    <location>
        <begin position="318"/>
        <end position="336"/>
    </location>
</feature>
<keyword evidence="3 6" id="KW-0812">Transmembrane</keyword>
<protein>
    <recommendedName>
        <fullName evidence="6">WAT1-related protein</fullName>
    </recommendedName>
</protein>
<dbReference type="OrthoDB" id="1728340at2759"/>
<dbReference type="PANTHER" id="PTHR31218">
    <property type="entry name" value="WAT1-RELATED PROTEIN"/>
    <property type="match status" value="1"/>
</dbReference>
<evidence type="ECO:0000256" key="6">
    <source>
        <dbReference type="RuleBase" id="RU363077"/>
    </source>
</evidence>
<feature type="transmembrane region" description="Helical" evidence="6">
    <location>
        <begin position="51"/>
        <end position="72"/>
    </location>
</feature>
<dbReference type="Pfam" id="PF00892">
    <property type="entry name" value="EamA"/>
    <property type="match status" value="2"/>
</dbReference>
<gene>
    <name evidence="8" type="ORF">D8674_033915</name>
</gene>
<evidence type="ECO:0000256" key="5">
    <source>
        <dbReference type="ARBA" id="ARBA00023136"/>
    </source>
</evidence>
<dbReference type="InterPro" id="IPR037185">
    <property type="entry name" value="EmrE-like"/>
</dbReference>
<evidence type="ECO:0000256" key="1">
    <source>
        <dbReference type="ARBA" id="ARBA00004141"/>
    </source>
</evidence>
<dbReference type="Proteomes" id="UP000327157">
    <property type="component" value="Chromosome 8"/>
</dbReference>
<feature type="transmembrane region" description="Helical" evidence="6">
    <location>
        <begin position="263"/>
        <end position="280"/>
    </location>
</feature>
<dbReference type="SUPFAM" id="SSF103481">
    <property type="entry name" value="Multidrug resistance efflux transporter EmrE"/>
    <property type="match status" value="2"/>
</dbReference>
<dbReference type="AlphaFoldDB" id="A0A5N5HUA2"/>
<keyword evidence="9" id="KW-1185">Reference proteome</keyword>
<name>A0A5N5HUA2_9ROSA</name>
<feature type="domain" description="EamA" evidence="7">
    <location>
        <begin position="198"/>
        <end position="335"/>
    </location>
</feature>
<feature type="domain" description="EamA" evidence="7">
    <location>
        <begin position="25"/>
        <end position="163"/>
    </location>
</feature>
<dbReference type="InterPro" id="IPR030184">
    <property type="entry name" value="WAT1-related"/>
</dbReference>
<comment type="similarity">
    <text evidence="2 6">Belongs to the drug/metabolite transporter (DMT) superfamily. Plant drug/metabolite exporter (P-DME) (TC 2.A.7.4) family.</text>
</comment>
<evidence type="ECO:0000256" key="3">
    <source>
        <dbReference type="ARBA" id="ARBA00022692"/>
    </source>
</evidence>
<dbReference type="EMBL" id="SMOL01000148">
    <property type="protein sequence ID" value="KAB2629120.1"/>
    <property type="molecule type" value="Genomic_DNA"/>
</dbReference>
<reference evidence="8 9" key="1">
    <citation type="submission" date="2019-09" db="EMBL/GenBank/DDBJ databases">
        <authorList>
            <person name="Ou C."/>
        </authorList>
    </citation>
    <scope>NUCLEOTIDE SEQUENCE [LARGE SCALE GENOMIC DNA]</scope>
    <source>
        <strain evidence="8">S2</strain>
        <tissue evidence="8">Leaf</tissue>
    </source>
</reference>
<evidence type="ECO:0000256" key="2">
    <source>
        <dbReference type="ARBA" id="ARBA00007635"/>
    </source>
</evidence>
<evidence type="ECO:0000256" key="4">
    <source>
        <dbReference type="ARBA" id="ARBA00022989"/>
    </source>
</evidence>
<sequence>MGDDEQNNSGGRFGVMMKKLKPYLLVVSLQFGSAGMYIISMATLNHGMNRYVLIVYRNATAALVLAPFALVLERKTRPKMTISTFLHIMVLGFLEPVIDQGFTYLGMKYTSASFASAIMNAVPSVTFVIAVIFRVETVKIKEVRSQAKVIGTLVTFAGALLMTLYKGPVIDLLWSHKTSSHHESSSTTINSNQHWIAGTLFILLGSVAWSCFYVLQSITVKKYPANISLSCFICLAGALQGSAVAFTVERRPSAWAVGWDSRLLAPLYTGIISSGITYYVQGLVMKTRGPVFVTAFNPLCMIIVSILGSIILAEKLHLGSIIGGMVIAFGLYSVVWGKSKDYGTNPAVQSNTTVKDEAQELPITNANAISGAKLVIDKNSIDQPSQMQLKTVQI</sequence>
<feature type="transmembrane region" description="Helical" evidence="6">
    <location>
        <begin position="84"/>
        <end position="102"/>
    </location>
</feature>
<organism evidence="8 9">
    <name type="scientific">Pyrus ussuriensis x Pyrus communis</name>
    <dbReference type="NCBI Taxonomy" id="2448454"/>
    <lineage>
        <taxon>Eukaryota</taxon>
        <taxon>Viridiplantae</taxon>
        <taxon>Streptophyta</taxon>
        <taxon>Embryophyta</taxon>
        <taxon>Tracheophyta</taxon>
        <taxon>Spermatophyta</taxon>
        <taxon>Magnoliopsida</taxon>
        <taxon>eudicotyledons</taxon>
        <taxon>Gunneridae</taxon>
        <taxon>Pentapetalae</taxon>
        <taxon>rosids</taxon>
        <taxon>fabids</taxon>
        <taxon>Rosales</taxon>
        <taxon>Rosaceae</taxon>
        <taxon>Amygdaloideae</taxon>
        <taxon>Maleae</taxon>
        <taxon>Pyrus</taxon>
    </lineage>
</organism>
<dbReference type="GO" id="GO:0022857">
    <property type="term" value="F:transmembrane transporter activity"/>
    <property type="evidence" value="ECO:0007669"/>
    <property type="project" value="InterPro"/>
</dbReference>
<evidence type="ECO:0000313" key="8">
    <source>
        <dbReference type="EMBL" id="KAB2629120.1"/>
    </source>
</evidence>
<proteinExistence type="inferred from homology"/>
<comment type="subcellular location">
    <subcellularLocation>
        <location evidence="1 6">Membrane</location>
        <topology evidence="1 6">Multi-pass membrane protein</topology>
    </subcellularLocation>
</comment>
<feature type="transmembrane region" description="Helical" evidence="6">
    <location>
        <begin position="114"/>
        <end position="135"/>
    </location>
</feature>
<feature type="transmembrane region" description="Helical" evidence="6">
    <location>
        <begin position="227"/>
        <end position="248"/>
    </location>
</feature>
<dbReference type="GO" id="GO:0016020">
    <property type="term" value="C:membrane"/>
    <property type="evidence" value="ECO:0007669"/>
    <property type="project" value="UniProtKB-SubCell"/>
</dbReference>
<keyword evidence="4 6" id="KW-1133">Transmembrane helix</keyword>